<dbReference type="Proteomes" id="UP000054928">
    <property type="component" value="Unassembled WGS sequence"/>
</dbReference>
<reference evidence="4" key="1">
    <citation type="submission" date="2014-09" db="EMBL/GenBank/DDBJ databases">
        <authorList>
            <person name="Sharma Rahul"/>
            <person name="Thines Marco"/>
        </authorList>
    </citation>
    <scope>NUCLEOTIDE SEQUENCE [LARGE SCALE GENOMIC DNA]</scope>
</reference>
<protein>
    <submittedName>
        <fullName evidence="3">RNA binding activity-knot of a chromodomain</fullName>
    </submittedName>
</protein>
<dbReference type="InterPro" id="IPR016197">
    <property type="entry name" value="Chromo-like_dom_sf"/>
</dbReference>
<feature type="compositionally biased region" description="Basic residues" evidence="1">
    <location>
        <begin position="251"/>
        <end position="260"/>
    </location>
</feature>
<evidence type="ECO:0000313" key="4">
    <source>
        <dbReference type="Proteomes" id="UP000054928"/>
    </source>
</evidence>
<accession>A0A0N7L7I4</accession>
<dbReference type="Pfam" id="PF11717">
    <property type="entry name" value="Tudor-knot"/>
    <property type="match status" value="1"/>
</dbReference>
<evidence type="ECO:0000259" key="2">
    <source>
        <dbReference type="Pfam" id="PF11717"/>
    </source>
</evidence>
<organism evidence="3 4">
    <name type="scientific">Plasmopara halstedii</name>
    <name type="common">Downy mildew of sunflower</name>
    <dbReference type="NCBI Taxonomy" id="4781"/>
    <lineage>
        <taxon>Eukaryota</taxon>
        <taxon>Sar</taxon>
        <taxon>Stramenopiles</taxon>
        <taxon>Oomycota</taxon>
        <taxon>Peronosporomycetes</taxon>
        <taxon>Peronosporales</taxon>
        <taxon>Peronosporaceae</taxon>
        <taxon>Plasmopara</taxon>
    </lineage>
</organism>
<evidence type="ECO:0000256" key="1">
    <source>
        <dbReference type="SAM" id="MobiDB-lite"/>
    </source>
</evidence>
<feature type="compositionally biased region" description="Polar residues" evidence="1">
    <location>
        <begin position="606"/>
        <end position="619"/>
    </location>
</feature>
<feature type="compositionally biased region" description="Basic and acidic residues" evidence="1">
    <location>
        <begin position="594"/>
        <end position="605"/>
    </location>
</feature>
<evidence type="ECO:0000313" key="3">
    <source>
        <dbReference type="EMBL" id="CEG47163.1"/>
    </source>
</evidence>
<dbReference type="Gene3D" id="2.30.30.140">
    <property type="match status" value="1"/>
</dbReference>
<dbReference type="OrthoDB" id="124855at2759"/>
<dbReference type="AlphaFoldDB" id="A0A0N7L7I4"/>
<name>A0A0N7L7I4_PLAHL</name>
<dbReference type="EMBL" id="CCYD01002371">
    <property type="protein sequence ID" value="CEG47163.1"/>
    <property type="molecule type" value="Genomic_DNA"/>
</dbReference>
<feature type="region of interest" description="Disordered" evidence="1">
    <location>
        <begin position="307"/>
        <end position="328"/>
    </location>
</feature>
<keyword evidence="4" id="KW-1185">Reference proteome</keyword>
<feature type="compositionally biased region" description="Basic and acidic residues" evidence="1">
    <location>
        <begin position="56"/>
        <end position="69"/>
    </location>
</feature>
<feature type="domain" description="Tudor-knot" evidence="2">
    <location>
        <begin position="108"/>
        <end position="149"/>
    </location>
</feature>
<feature type="region of interest" description="Disordered" evidence="1">
    <location>
        <begin position="38"/>
        <end position="69"/>
    </location>
</feature>
<feature type="compositionally biased region" description="Low complexity" evidence="1">
    <location>
        <begin position="567"/>
        <end position="583"/>
    </location>
</feature>
<dbReference type="SUPFAM" id="SSF54160">
    <property type="entry name" value="Chromo domain-like"/>
    <property type="match status" value="1"/>
</dbReference>
<dbReference type="RefSeq" id="XP_024583532.1">
    <property type="nucleotide sequence ID" value="XM_024718099.1"/>
</dbReference>
<feature type="region of interest" description="Disordered" evidence="1">
    <location>
        <begin position="556"/>
        <end position="661"/>
    </location>
</feature>
<feature type="region of interest" description="Disordered" evidence="1">
    <location>
        <begin position="251"/>
        <end position="271"/>
    </location>
</feature>
<proteinExistence type="predicted"/>
<sequence length="661" mass="74513">MSSEPVVEKKRKEIPFVSQPTLRRRAAVRASAKIGEVLADSSGPTARRPTLKTSSRKMEGGGHEKNKSCNQRRVKEITEMKRTKKKENICDVGMTKFHGYQRMVDVHDRGDQYTEARILELDPEKQLLYVHYMGWNARFDAWVDLNKVKAHGSRCDVVKRHKMSWNGNTSLFATKDDIATHRQSAKCRSKKSRKKWAAQSPISRHTPQDTMKRVRQKNYSQEVVVDEKEDQNLVTRLGRRSPKIAKVTKKLPTKSPRGVKKVVPSPGRRTPRRVRVAVGTIDEDSERKNGSETADLVLDVEIDSLHDESDVEGANDNRTQKHANERKTTNCCSAENENLDGAKRKREAQDAGDAVNCQVAQRSVHRKKHKQDIEPEAITQFSPQSQYRGLGNATREKLAAIFRLRMQQKQQIEQMKLSKTSFQQSLQDPAVETLTVDQSTSAIKSDINAMTVANAELAAAEEYQRQLQQYYYQQQVSLVSSRNTDSEDPSKFPLRGGIMDPRIIQERLTALEERRRQQAHVQAYYRQLMLTRERNVRALAANQAFMATSAAVWEQQVKETQSEDGTSPVSSSKDGASDSKSTSENAGDGSETDNSSRDDNHENTNERQSSLPEVNSLSDANKIALSDTLEKADASSPARSDSNRSDPADTPTQGVLYEFVL</sequence>
<feature type="region of interest" description="Disordered" evidence="1">
    <location>
        <begin position="190"/>
        <end position="217"/>
    </location>
</feature>
<feature type="compositionally biased region" description="Basic and acidic residues" evidence="1">
    <location>
        <begin position="318"/>
        <end position="328"/>
    </location>
</feature>
<dbReference type="GeneID" id="36398867"/>
<dbReference type="InterPro" id="IPR025995">
    <property type="entry name" value="Tudor-knot"/>
</dbReference>
<dbReference type="STRING" id="4781.A0A0N7L7I4"/>
<dbReference type="OMA" id="SAKICEV"/>